<name>A0A8X6PYN1_NEPPI</name>
<dbReference type="EMBL" id="BMAW01121985">
    <property type="protein sequence ID" value="GFT96768.1"/>
    <property type="molecule type" value="Genomic_DNA"/>
</dbReference>
<comment type="caution">
    <text evidence="1">The sequence shown here is derived from an EMBL/GenBank/DDBJ whole genome shotgun (WGS) entry which is preliminary data.</text>
</comment>
<keyword evidence="2" id="KW-1185">Reference proteome</keyword>
<accession>A0A8X6PYN1</accession>
<gene>
    <name evidence="1" type="ORF">NPIL_40231</name>
</gene>
<dbReference type="Proteomes" id="UP000887013">
    <property type="component" value="Unassembled WGS sequence"/>
</dbReference>
<dbReference type="AlphaFoldDB" id="A0A8X6PYN1"/>
<sequence>MSDGNASDVSTSCTSFLELNEGHLRKNETEEGDLGEIVGVDCLGYSQLTHTSPYSLLKISPTQFHTLLPWSSGYACGNKTKEASF</sequence>
<protein>
    <submittedName>
        <fullName evidence="1">Uncharacterized protein</fullName>
    </submittedName>
</protein>
<evidence type="ECO:0000313" key="2">
    <source>
        <dbReference type="Proteomes" id="UP000887013"/>
    </source>
</evidence>
<reference evidence="1" key="1">
    <citation type="submission" date="2020-08" db="EMBL/GenBank/DDBJ databases">
        <title>Multicomponent nature underlies the extraordinary mechanical properties of spider dragline silk.</title>
        <authorList>
            <person name="Kono N."/>
            <person name="Nakamura H."/>
            <person name="Mori M."/>
            <person name="Yoshida Y."/>
            <person name="Ohtoshi R."/>
            <person name="Malay A.D."/>
            <person name="Moran D.A.P."/>
            <person name="Tomita M."/>
            <person name="Numata K."/>
            <person name="Arakawa K."/>
        </authorList>
    </citation>
    <scope>NUCLEOTIDE SEQUENCE</scope>
</reference>
<proteinExistence type="predicted"/>
<organism evidence="1 2">
    <name type="scientific">Nephila pilipes</name>
    <name type="common">Giant wood spider</name>
    <name type="synonym">Nephila maculata</name>
    <dbReference type="NCBI Taxonomy" id="299642"/>
    <lineage>
        <taxon>Eukaryota</taxon>
        <taxon>Metazoa</taxon>
        <taxon>Ecdysozoa</taxon>
        <taxon>Arthropoda</taxon>
        <taxon>Chelicerata</taxon>
        <taxon>Arachnida</taxon>
        <taxon>Araneae</taxon>
        <taxon>Araneomorphae</taxon>
        <taxon>Entelegynae</taxon>
        <taxon>Araneoidea</taxon>
        <taxon>Nephilidae</taxon>
        <taxon>Nephila</taxon>
    </lineage>
</organism>
<evidence type="ECO:0000313" key="1">
    <source>
        <dbReference type="EMBL" id="GFT96768.1"/>
    </source>
</evidence>